<gene>
    <name evidence="1" type="ORF">LCGC14_0817410</name>
</gene>
<protein>
    <submittedName>
        <fullName evidence="1">Uncharacterized protein</fullName>
    </submittedName>
</protein>
<evidence type="ECO:0000313" key="1">
    <source>
        <dbReference type="EMBL" id="KKN32086.1"/>
    </source>
</evidence>
<accession>A0A0F9S4S8</accession>
<dbReference type="AlphaFoldDB" id="A0A0F9S4S8"/>
<organism evidence="1">
    <name type="scientific">marine sediment metagenome</name>
    <dbReference type="NCBI Taxonomy" id="412755"/>
    <lineage>
        <taxon>unclassified sequences</taxon>
        <taxon>metagenomes</taxon>
        <taxon>ecological metagenomes</taxon>
    </lineage>
</organism>
<name>A0A0F9S4S8_9ZZZZ</name>
<reference evidence="1" key="1">
    <citation type="journal article" date="2015" name="Nature">
        <title>Complex archaea that bridge the gap between prokaryotes and eukaryotes.</title>
        <authorList>
            <person name="Spang A."/>
            <person name="Saw J.H."/>
            <person name="Jorgensen S.L."/>
            <person name="Zaremba-Niedzwiedzka K."/>
            <person name="Martijn J."/>
            <person name="Lind A.E."/>
            <person name="van Eijk R."/>
            <person name="Schleper C."/>
            <person name="Guy L."/>
            <person name="Ettema T.J."/>
        </authorList>
    </citation>
    <scope>NUCLEOTIDE SEQUENCE</scope>
</reference>
<proteinExistence type="predicted"/>
<sequence length="63" mass="6995">MRLTIQSATIERTYRNAETSERRVTLNGRADGNGFSVGDTLPEGHFWAGWKITAATDCGEIHK</sequence>
<dbReference type="EMBL" id="LAZR01002278">
    <property type="protein sequence ID" value="KKN32086.1"/>
    <property type="molecule type" value="Genomic_DNA"/>
</dbReference>
<comment type="caution">
    <text evidence="1">The sequence shown here is derived from an EMBL/GenBank/DDBJ whole genome shotgun (WGS) entry which is preliminary data.</text>
</comment>